<evidence type="ECO:0000313" key="5">
    <source>
        <dbReference type="EMBL" id="TYR37523.1"/>
    </source>
</evidence>
<dbReference type="SMART" id="SM00342">
    <property type="entry name" value="HTH_ARAC"/>
    <property type="match status" value="1"/>
</dbReference>
<dbReference type="Gene3D" id="2.60.120.10">
    <property type="entry name" value="Jelly Rolls"/>
    <property type="match status" value="1"/>
</dbReference>
<dbReference type="PANTHER" id="PTHR43280:SF27">
    <property type="entry name" value="TRANSCRIPTIONAL REGULATOR MTLR"/>
    <property type="match status" value="1"/>
</dbReference>
<evidence type="ECO:0000256" key="2">
    <source>
        <dbReference type="ARBA" id="ARBA00023125"/>
    </source>
</evidence>
<keyword evidence="3" id="KW-0804">Transcription</keyword>
<dbReference type="RefSeq" id="WP_148918262.1">
    <property type="nucleotide sequence ID" value="NZ_VTAV01000002.1"/>
</dbReference>
<dbReference type="GO" id="GO:0043565">
    <property type="term" value="F:sequence-specific DNA binding"/>
    <property type="evidence" value="ECO:0007669"/>
    <property type="project" value="InterPro"/>
</dbReference>
<feature type="domain" description="HTH araC/xylS-type" evidence="4">
    <location>
        <begin position="184"/>
        <end position="282"/>
    </location>
</feature>
<evidence type="ECO:0000256" key="1">
    <source>
        <dbReference type="ARBA" id="ARBA00023015"/>
    </source>
</evidence>
<evidence type="ECO:0000313" key="6">
    <source>
        <dbReference type="Proteomes" id="UP000322362"/>
    </source>
</evidence>
<dbReference type="SUPFAM" id="SSF51182">
    <property type="entry name" value="RmlC-like cupins"/>
    <property type="match status" value="1"/>
</dbReference>
<dbReference type="InterPro" id="IPR018060">
    <property type="entry name" value="HTH_AraC"/>
</dbReference>
<gene>
    <name evidence="5" type="ORF">FXV77_05825</name>
</gene>
<comment type="caution">
    <text evidence="5">The sequence shown here is derived from an EMBL/GenBank/DDBJ whole genome shotgun (WGS) entry which is preliminary data.</text>
</comment>
<dbReference type="Proteomes" id="UP000322362">
    <property type="component" value="Unassembled WGS sequence"/>
</dbReference>
<dbReference type="PANTHER" id="PTHR43280">
    <property type="entry name" value="ARAC-FAMILY TRANSCRIPTIONAL REGULATOR"/>
    <property type="match status" value="1"/>
</dbReference>
<dbReference type="Pfam" id="PF12833">
    <property type="entry name" value="HTH_18"/>
    <property type="match status" value="1"/>
</dbReference>
<dbReference type="InterPro" id="IPR009057">
    <property type="entry name" value="Homeodomain-like_sf"/>
</dbReference>
<name>A0A5D4HBF2_9SPHI</name>
<keyword evidence="6" id="KW-1185">Reference proteome</keyword>
<dbReference type="InterPro" id="IPR003313">
    <property type="entry name" value="AraC-bd"/>
</dbReference>
<keyword evidence="1" id="KW-0805">Transcription regulation</keyword>
<dbReference type="Pfam" id="PF02311">
    <property type="entry name" value="AraC_binding"/>
    <property type="match status" value="1"/>
</dbReference>
<proteinExistence type="predicted"/>
<dbReference type="AlphaFoldDB" id="A0A5D4HBF2"/>
<dbReference type="GO" id="GO:0003700">
    <property type="term" value="F:DNA-binding transcription factor activity"/>
    <property type="evidence" value="ECO:0007669"/>
    <property type="project" value="InterPro"/>
</dbReference>
<protein>
    <submittedName>
        <fullName evidence="5">AraC family transcriptional regulator</fullName>
    </submittedName>
</protein>
<dbReference type="EMBL" id="VTAV01000002">
    <property type="protein sequence ID" value="TYR37523.1"/>
    <property type="molecule type" value="Genomic_DNA"/>
</dbReference>
<dbReference type="InterPro" id="IPR014710">
    <property type="entry name" value="RmlC-like_jellyroll"/>
</dbReference>
<dbReference type="CDD" id="cd06976">
    <property type="entry name" value="cupin_MtlR-like_N"/>
    <property type="match status" value="1"/>
</dbReference>
<organism evidence="5 6">
    <name type="scientific">Sphingobacterium phlebotomi</name>
    <dbReference type="NCBI Taxonomy" id="2605433"/>
    <lineage>
        <taxon>Bacteria</taxon>
        <taxon>Pseudomonadati</taxon>
        <taxon>Bacteroidota</taxon>
        <taxon>Sphingobacteriia</taxon>
        <taxon>Sphingobacteriales</taxon>
        <taxon>Sphingobacteriaceae</taxon>
        <taxon>Sphingobacterium</taxon>
    </lineage>
</organism>
<dbReference type="InterPro" id="IPR011051">
    <property type="entry name" value="RmlC_Cupin_sf"/>
</dbReference>
<dbReference type="Gene3D" id="1.10.10.60">
    <property type="entry name" value="Homeodomain-like"/>
    <property type="match status" value="2"/>
</dbReference>
<accession>A0A5D4HBF2</accession>
<dbReference type="SUPFAM" id="SSF46689">
    <property type="entry name" value="Homeodomain-like"/>
    <property type="match status" value="2"/>
</dbReference>
<dbReference type="PROSITE" id="PS01124">
    <property type="entry name" value="HTH_ARAC_FAMILY_2"/>
    <property type="match status" value="1"/>
</dbReference>
<keyword evidence="2" id="KW-0238">DNA-binding</keyword>
<evidence type="ECO:0000259" key="4">
    <source>
        <dbReference type="PROSITE" id="PS01124"/>
    </source>
</evidence>
<sequence length="284" mass="33293">MKAKFHQVPKAFNNAFSIRHDILPHFGTIWHYHPEIELHYLIKGEGVRFIGDHIDHFREDDMVLLGSNLPHTWKCNEIKQEKNHVEALVLHFHPECFGKEFLTVSETQEILKLLQLSKNGLIIHGDTKERIKELMAAMQHTNGLEKLIYLFAIFRILATSEEYDTLSNSFAYSKLNKIDESRMDKVFSHTLKNFKEKIAIEDVATLCNLSTTSFCRYFKMITNKSYFDFLTEVRLNHACRLIIDSDLTMQHIAIESGFENTSNFYRHFKNFKDTTPTEYRKGLV</sequence>
<reference evidence="5 6" key="1">
    <citation type="submission" date="2019-08" db="EMBL/GenBank/DDBJ databases">
        <title>Phlebobacter frassis gen. nov. sp. nov., a new member of family Sphingobacteriaceae isolated from sand fly rearing media.</title>
        <authorList>
            <person name="Kakumanu M.L."/>
            <person name="Marayati B.F."/>
            <person name="Wada-Katsumata A."/>
            <person name="Wasserberg G."/>
            <person name="Schal C."/>
            <person name="Apperson C.S."/>
            <person name="Ponnusamy L."/>
        </authorList>
    </citation>
    <scope>NUCLEOTIDE SEQUENCE [LARGE SCALE GENOMIC DNA]</scope>
    <source>
        <strain evidence="5 6">SSI9</strain>
    </source>
</reference>
<evidence type="ECO:0000256" key="3">
    <source>
        <dbReference type="ARBA" id="ARBA00023163"/>
    </source>
</evidence>